<dbReference type="InterPro" id="IPR029028">
    <property type="entry name" value="Alpha/beta_knot_MTases"/>
</dbReference>
<evidence type="ECO:0000256" key="9">
    <source>
        <dbReference type="ARBA" id="ARBA00022691"/>
    </source>
</evidence>
<dbReference type="SUPFAM" id="SSF75217">
    <property type="entry name" value="alpha/beta knot"/>
    <property type="match status" value="1"/>
</dbReference>
<comment type="similarity">
    <text evidence="2 12">Belongs to the RNA methyltransferase RsmE family.</text>
</comment>
<gene>
    <name evidence="15" type="ORF">SAMN02910411_0839</name>
</gene>
<evidence type="ECO:0000259" key="14">
    <source>
        <dbReference type="Pfam" id="PF20260"/>
    </source>
</evidence>
<evidence type="ECO:0000256" key="7">
    <source>
        <dbReference type="ARBA" id="ARBA00022603"/>
    </source>
</evidence>
<protein>
    <recommendedName>
        <fullName evidence="4 12">Ribosomal RNA small subunit methyltransferase E</fullName>
        <ecNumber evidence="3 12">2.1.1.193</ecNumber>
    </recommendedName>
</protein>
<evidence type="ECO:0000256" key="11">
    <source>
        <dbReference type="ARBA" id="ARBA00047944"/>
    </source>
</evidence>
<comment type="function">
    <text evidence="10 12">Specifically methylates the N3 position of the uracil ring of uridine 1498 (m3U1498) in 16S rRNA. Acts on the fully assembled 30S ribosomal subunit.</text>
</comment>
<dbReference type="Pfam" id="PF20260">
    <property type="entry name" value="PUA_4"/>
    <property type="match status" value="1"/>
</dbReference>
<accession>A0A285RE63</accession>
<evidence type="ECO:0000256" key="12">
    <source>
        <dbReference type="PIRNR" id="PIRNR015601"/>
    </source>
</evidence>
<evidence type="ECO:0000256" key="3">
    <source>
        <dbReference type="ARBA" id="ARBA00012328"/>
    </source>
</evidence>
<dbReference type="PIRSF" id="PIRSF015601">
    <property type="entry name" value="MTase_slr0722"/>
    <property type="match status" value="1"/>
</dbReference>
<evidence type="ECO:0000256" key="4">
    <source>
        <dbReference type="ARBA" id="ARBA00013673"/>
    </source>
</evidence>
<dbReference type="GO" id="GO:0005737">
    <property type="term" value="C:cytoplasm"/>
    <property type="evidence" value="ECO:0007669"/>
    <property type="project" value="UniProtKB-SubCell"/>
</dbReference>
<dbReference type="InterPro" id="IPR046886">
    <property type="entry name" value="RsmE_MTase_dom"/>
</dbReference>
<comment type="subcellular location">
    <subcellularLocation>
        <location evidence="1 12">Cytoplasm</location>
    </subcellularLocation>
</comment>
<dbReference type="GO" id="GO:0070475">
    <property type="term" value="P:rRNA base methylation"/>
    <property type="evidence" value="ECO:0007669"/>
    <property type="project" value="TreeGrafter"/>
</dbReference>
<dbReference type="Pfam" id="PF04452">
    <property type="entry name" value="Methyltrans_RNA"/>
    <property type="match status" value="1"/>
</dbReference>
<sequence>MQQIFVNEEPIEGRFTVTGDDMHHLVRVVRIKKGEIIRVSTAAGNNYLCAVSDILDKELLVDVTEQVNSTELSNKIYLFQAIPKGDKMETIIEKTVELGVFEIIPVQMKNCIVKLDDKKKKNKLSRYQTVALTAAKQSKRSIVPAIHDVLSFKEAMEYAANLDLLLLPYESKNGMKDTYDVINGLQKGQSVGIFIGPEGGFDESEIELVKDKCKLISLGRRILRTETAAICSLSMFMLKSEELELQ</sequence>
<evidence type="ECO:0000256" key="5">
    <source>
        <dbReference type="ARBA" id="ARBA00022490"/>
    </source>
</evidence>
<organism evidence="15 16">
    <name type="scientific">Pseudobutyrivibrio ruminis DSM 9787</name>
    <dbReference type="NCBI Taxonomy" id="1123011"/>
    <lineage>
        <taxon>Bacteria</taxon>
        <taxon>Bacillati</taxon>
        <taxon>Bacillota</taxon>
        <taxon>Clostridia</taxon>
        <taxon>Lachnospirales</taxon>
        <taxon>Lachnospiraceae</taxon>
        <taxon>Pseudobutyrivibrio</taxon>
    </lineage>
</organism>
<dbReference type="NCBIfam" id="TIGR00046">
    <property type="entry name" value="RsmE family RNA methyltransferase"/>
    <property type="match status" value="1"/>
</dbReference>
<dbReference type="EMBL" id="OBMR01000002">
    <property type="protein sequence ID" value="SOB91969.1"/>
    <property type="molecule type" value="Genomic_DNA"/>
</dbReference>
<dbReference type="GO" id="GO:0070042">
    <property type="term" value="F:rRNA (uridine-N3-)-methyltransferase activity"/>
    <property type="evidence" value="ECO:0007669"/>
    <property type="project" value="TreeGrafter"/>
</dbReference>
<proteinExistence type="inferred from homology"/>
<name>A0A285RE63_9FIRM</name>
<evidence type="ECO:0000313" key="15">
    <source>
        <dbReference type="EMBL" id="SOB91969.1"/>
    </source>
</evidence>
<dbReference type="SUPFAM" id="SSF88697">
    <property type="entry name" value="PUA domain-like"/>
    <property type="match status" value="1"/>
</dbReference>
<evidence type="ECO:0000313" key="16">
    <source>
        <dbReference type="Proteomes" id="UP000219563"/>
    </source>
</evidence>
<dbReference type="AlphaFoldDB" id="A0A285RE63"/>
<dbReference type="InterPro" id="IPR006700">
    <property type="entry name" value="RsmE"/>
</dbReference>
<dbReference type="EC" id="2.1.1.193" evidence="3 12"/>
<evidence type="ECO:0000256" key="2">
    <source>
        <dbReference type="ARBA" id="ARBA00005528"/>
    </source>
</evidence>
<dbReference type="CDD" id="cd18084">
    <property type="entry name" value="RsmE-like"/>
    <property type="match status" value="1"/>
</dbReference>
<dbReference type="InterPro" id="IPR046887">
    <property type="entry name" value="RsmE_PUA-like"/>
</dbReference>
<evidence type="ECO:0000256" key="8">
    <source>
        <dbReference type="ARBA" id="ARBA00022679"/>
    </source>
</evidence>
<dbReference type="PANTHER" id="PTHR30027:SF3">
    <property type="entry name" value="16S RRNA (URACIL(1498)-N(3))-METHYLTRANSFERASE"/>
    <property type="match status" value="1"/>
</dbReference>
<dbReference type="PANTHER" id="PTHR30027">
    <property type="entry name" value="RIBOSOMAL RNA SMALL SUBUNIT METHYLTRANSFERASE E"/>
    <property type="match status" value="1"/>
</dbReference>
<feature type="domain" description="Ribosomal RNA small subunit methyltransferase E PUA-like" evidence="14">
    <location>
        <begin position="17"/>
        <end position="61"/>
    </location>
</feature>
<feature type="domain" description="Ribosomal RNA small subunit methyltransferase E methyltransferase" evidence="13">
    <location>
        <begin position="71"/>
        <end position="236"/>
    </location>
</feature>
<dbReference type="RefSeq" id="WP_097075541.1">
    <property type="nucleotide sequence ID" value="NZ_OBMR01000002.1"/>
</dbReference>
<evidence type="ECO:0000256" key="6">
    <source>
        <dbReference type="ARBA" id="ARBA00022552"/>
    </source>
</evidence>
<keyword evidence="7 12" id="KW-0489">Methyltransferase</keyword>
<reference evidence="15 16" key="1">
    <citation type="submission" date="2017-08" db="EMBL/GenBank/DDBJ databases">
        <authorList>
            <person name="de Groot N.N."/>
        </authorList>
    </citation>
    <scope>NUCLEOTIDE SEQUENCE [LARGE SCALE GENOMIC DNA]</scope>
    <source>
        <strain evidence="15 16">DSM 9787</strain>
    </source>
</reference>
<dbReference type="Proteomes" id="UP000219563">
    <property type="component" value="Unassembled WGS sequence"/>
</dbReference>
<keyword evidence="6 12" id="KW-0698">rRNA processing</keyword>
<evidence type="ECO:0000256" key="1">
    <source>
        <dbReference type="ARBA" id="ARBA00004496"/>
    </source>
</evidence>
<dbReference type="InterPro" id="IPR029026">
    <property type="entry name" value="tRNA_m1G_MTases_N"/>
</dbReference>
<evidence type="ECO:0000256" key="10">
    <source>
        <dbReference type="ARBA" id="ARBA00025699"/>
    </source>
</evidence>
<dbReference type="InterPro" id="IPR015947">
    <property type="entry name" value="PUA-like_sf"/>
</dbReference>
<dbReference type="Gene3D" id="3.40.1280.10">
    <property type="match status" value="1"/>
</dbReference>
<comment type="catalytic activity">
    <reaction evidence="11 12">
        <text>uridine(1498) in 16S rRNA + S-adenosyl-L-methionine = N(3)-methyluridine(1498) in 16S rRNA + S-adenosyl-L-homocysteine + H(+)</text>
        <dbReference type="Rhea" id="RHEA:42920"/>
        <dbReference type="Rhea" id="RHEA-COMP:10283"/>
        <dbReference type="Rhea" id="RHEA-COMP:10284"/>
        <dbReference type="ChEBI" id="CHEBI:15378"/>
        <dbReference type="ChEBI" id="CHEBI:57856"/>
        <dbReference type="ChEBI" id="CHEBI:59789"/>
        <dbReference type="ChEBI" id="CHEBI:65315"/>
        <dbReference type="ChEBI" id="CHEBI:74502"/>
        <dbReference type="EC" id="2.1.1.193"/>
    </reaction>
</comment>
<keyword evidence="5 12" id="KW-0963">Cytoplasm</keyword>
<keyword evidence="9 12" id="KW-0949">S-adenosyl-L-methionine</keyword>
<dbReference type="Gene3D" id="2.40.240.20">
    <property type="entry name" value="Hypothetical PUA domain-like, domain 1"/>
    <property type="match status" value="1"/>
</dbReference>
<evidence type="ECO:0000259" key="13">
    <source>
        <dbReference type="Pfam" id="PF04452"/>
    </source>
</evidence>
<keyword evidence="8 12" id="KW-0808">Transferase</keyword>